<protein>
    <recommendedName>
        <fullName evidence="4">PH domain-containing protein</fullName>
    </recommendedName>
</protein>
<keyword evidence="1" id="KW-0472">Membrane</keyword>
<dbReference type="AlphaFoldDB" id="A0A1H9P164"/>
<feature type="transmembrane region" description="Helical" evidence="1">
    <location>
        <begin position="12"/>
        <end position="31"/>
    </location>
</feature>
<evidence type="ECO:0000256" key="1">
    <source>
        <dbReference type="SAM" id="Phobius"/>
    </source>
</evidence>
<evidence type="ECO:0000313" key="2">
    <source>
        <dbReference type="EMBL" id="SER41559.1"/>
    </source>
</evidence>
<feature type="transmembrane region" description="Helical" evidence="1">
    <location>
        <begin position="37"/>
        <end position="57"/>
    </location>
</feature>
<proteinExistence type="predicted"/>
<sequence>MPAEFRSGSRPINWFALAVLCVLSALVPSYLVLEWGAGLPAIPIAVVVAAGACEVIWRSGLRPRLLWGEGGLTVVWAVRVRALRWSEITRIDVRGNAFLVATGDGESLRWEFDRVWWLARLSRRYADVGSGVGAQLQEALDSGRARGELHRPPEFRARRPWLVFVLVVAAVAALTPLVTKLMLA</sequence>
<evidence type="ECO:0008006" key="4">
    <source>
        <dbReference type="Google" id="ProtNLM"/>
    </source>
</evidence>
<keyword evidence="1" id="KW-1133">Transmembrane helix</keyword>
<accession>A0A1H9P164</accession>
<reference evidence="3" key="1">
    <citation type="submission" date="2016-10" db="EMBL/GenBank/DDBJ databases">
        <authorList>
            <person name="Varghese N."/>
            <person name="Submissions S."/>
        </authorList>
    </citation>
    <scope>NUCLEOTIDE SEQUENCE [LARGE SCALE GENOMIC DNA]</scope>
    <source>
        <strain evidence="3">DSM 44260</strain>
    </source>
</reference>
<gene>
    <name evidence="2" type="ORF">SAMN04487818_103224</name>
</gene>
<name>A0A1H9P164_9PSEU</name>
<dbReference type="RefSeq" id="WP_092775680.1">
    <property type="nucleotide sequence ID" value="NZ_FOGI01000003.1"/>
</dbReference>
<dbReference type="STRING" id="155974.SAMN04487818_103224"/>
<feature type="transmembrane region" description="Helical" evidence="1">
    <location>
        <begin position="161"/>
        <end position="183"/>
    </location>
</feature>
<organism evidence="2 3">
    <name type="scientific">Actinokineospora terrae</name>
    <dbReference type="NCBI Taxonomy" id="155974"/>
    <lineage>
        <taxon>Bacteria</taxon>
        <taxon>Bacillati</taxon>
        <taxon>Actinomycetota</taxon>
        <taxon>Actinomycetes</taxon>
        <taxon>Pseudonocardiales</taxon>
        <taxon>Pseudonocardiaceae</taxon>
        <taxon>Actinokineospora</taxon>
    </lineage>
</organism>
<evidence type="ECO:0000313" key="3">
    <source>
        <dbReference type="Proteomes" id="UP000199051"/>
    </source>
</evidence>
<dbReference type="Proteomes" id="UP000199051">
    <property type="component" value="Unassembled WGS sequence"/>
</dbReference>
<keyword evidence="1" id="KW-0812">Transmembrane</keyword>
<dbReference type="EMBL" id="FOGI01000003">
    <property type="protein sequence ID" value="SER41559.1"/>
    <property type="molecule type" value="Genomic_DNA"/>
</dbReference>
<keyword evidence="3" id="KW-1185">Reference proteome</keyword>